<keyword evidence="3" id="KW-1185">Reference proteome</keyword>
<gene>
    <name evidence="2" type="ORF">AVEN_46687_1</name>
</gene>
<feature type="region of interest" description="Disordered" evidence="1">
    <location>
        <begin position="65"/>
        <end position="98"/>
    </location>
</feature>
<dbReference type="AlphaFoldDB" id="A0A4Y2R1L2"/>
<evidence type="ECO:0000313" key="3">
    <source>
        <dbReference type="Proteomes" id="UP000499080"/>
    </source>
</evidence>
<sequence length="98" mass="10980">MEVGFNFTRYVRRMMNTIQPIVTAIQITYLRRAGSVPQRAILFDTPDQDRQKRIGVRERVTASGSTFARLGDGTSPCQRAQPLKASISPARKGAIRTK</sequence>
<evidence type="ECO:0000256" key="1">
    <source>
        <dbReference type="SAM" id="MobiDB-lite"/>
    </source>
</evidence>
<dbReference type="EMBL" id="BGPR01015462">
    <property type="protein sequence ID" value="GBN69340.1"/>
    <property type="molecule type" value="Genomic_DNA"/>
</dbReference>
<name>A0A4Y2R1L2_ARAVE</name>
<proteinExistence type="predicted"/>
<accession>A0A4Y2R1L2</accession>
<reference evidence="2 3" key="1">
    <citation type="journal article" date="2019" name="Sci. Rep.">
        <title>Orb-weaving spider Araneus ventricosus genome elucidates the spidroin gene catalogue.</title>
        <authorList>
            <person name="Kono N."/>
            <person name="Nakamura H."/>
            <person name="Ohtoshi R."/>
            <person name="Moran D.A.P."/>
            <person name="Shinohara A."/>
            <person name="Yoshida Y."/>
            <person name="Fujiwara M."/>
            <person name="Mori M."/>
            <person name="Tomita M."/>
            <person name="Arakawa K."/>
        </authorList>
    </citation>
    <scope>NUCLEOTIDE SEQUENCE [LARGE SCALE GENOMIC DNA]</scope>
</reference>
<evidence type="ECO:0000313" key="2">
    <source>
        <dbReference type="EMBL" id="GBN69340.1"/>
    </source>
</evidence>
<comment type="caution">
    <text evidence="2">The sequence shown here is derived from an EMBL/GenBank/DDBJ whole genome shotgun (WGS) entry which is preliminary data.</text>
</comment>
<dbReference type="Proteomes" id="UP000499080">
    <property type="component" value="Unassembled WGS sequence"/>
</dbReference>
<protein>
    <submittedName>
        <fullName evidence="2">Uncharacterized protein</fullName>
    </submittedName>
</protein>
<organism evidence="2 3">
    <name type="scientific">Araneus ventricosus</name>
    <name type="common">Orbweaver spider</name>
    <name type="synonym">Epeira ventricosa</name>
    <dbReference type="NCBI Taxonomy" id="182803"/>
    <lineage>
        <taxon>Eukaryota</taxon>
        <taxon>Metazoa</taxon>
        <taxon>Ecdysozoa</taxon>
        <taxon>Arthropoda</taxon>
        <taxon>Chelicerata</taxon>
        <taxon>Arachnida</taxon>
        <taxon>Araneae</taxon>
        <taxon>Araneomorphae</taxon>
        <taxon>Entelegynae</taxon>
        <taxon>Araneoidea</taxon>
        <taxon>Araneidae</taxon>
        <taxon>Araneus</taxon>
    </lineage>
</organism>